<keyword evidence="3" id="KW-1185">Reference proteome</keyword>
<evidence type="ECO:0000256" key="1">
    <source>
        <dbReference type="SAM" id="MobiDB-lite"/>
    </source>
</evidence>
<protein>
    <submittedName>
        <fullName evidence="2">Uncharacterized protein</fullName>
    </submittedName>
</protein>
<dbReference type="Proteomes" id="UP001175226">
    <property type="component" value="Unassembled WGS sequence"/>
</dbReference>
<feature type="compositionally biased region" description="Basic and acidic residues" evidence="1">
    <location>
        <begin position="270"/>
        <end position="282"/>
    </location>
</feature>
<name>A0AA39JFJ9_9AGAR</name>
<feature type="compositionally biased region" description="Basic and acidic residues" evidence="1">
    <location>
        <begin position="227"/>
        <end position="251"/>
    </location>
</feature>
<accession>A0AA39JFJ9</accession>
<evidence type="ECO:0000313" key="2">
    <source>
        <dbReference type="EMBL" id="KAK0439648.1"/>
    </source>
</evidence>
<gene>
    <name evidence="2" type="ORF">EV421DRAFT_1737807</name>
</gene>
<organism evidence="2 3">
    <name type="scientific">Armillaria borealis</name>
    <dbReference type="NCBI Taxonomy" id="47425"/>
    <lineage>
        <taxon>Eukaryota</taxon>
        <taxon>Fungi</taxon>
        <taxon>Dikarya</taxon>
        <taxon>Basidiomycota</taxon>
        <taxon>Agaricomycotina</taxon>
        <taxon>Agaricomycetes</taxon>
        <taxon>Agaricomycetidae</taxon>
        <taxon>Agaricales</taxon>
        <taxon>Marasmiineae</taxon>
        <taxon>Physalacriaceae</taxon>
        <taxon>Armillaria</taxon>
    </lineage>
</organism>
<comment type="caution">
    <text evidence="2">The sequence shown here is derived from an EMBL/GenBank/DDBJ whole genome shotgun (WGS) entry which is preliminary data.</text>
</comment>
<evidence type="ECO:0000313" key="3">
    <source>
        <dbReference type="Proteomes" id="UP001175226"/>
    </source>
</evidence>
<dbReference type="AlphaFoldDB" id="A0AA39JFJ9"/>
<reference evidence="2" key="1">
    <citation type="submission" date="2023-06" db="EMBL/GenBank/DDBJ databases">
        <authorList>
            <consortium name="Lawrence Berkeley National Laboratory"/>
            <person name="Ahrendt S."/>
            <person name="Sahu N."/>
            <person name="Indic B."/>
            <person name="Wong-Bajracharya J."/>
            <person name="Merenyi Z."/>
            <person name="Ke H.-M."/>
            <person name="Monk M."/>
            <person name="Kocsube S."/>
            <person name="Drula E."/>
            <person name="Lipzen A."/>
            <person name="Balint B."/>
            <person name="Henrissat B."/>
            <person name="Andreopoulos B."/>
            <person name="Martin F.M."/>
            <person name="Harder C.B."/>
            <person name="Rigling D."/>
            <person name="Ford K.L."/>
            <person name="Foster G.D."/>
            <person name="Pangilinan J."/>
            <person name="Papanicolaou A."/>
            <person name="Barry K."/>
            <person name="LaButti K."/>
            <person name="Viragh M."/>
            <person name="Koriabine M."/>
            <person name="Yan M."/>
            <person name="Riley R."/>
            <person name="Champramary S."/>
            <person name="Plett K.L."/>
            <person name="Tsai I.J."/>
            <person name="Slot J."/>
            <person name="Sipos G."/>
            <person name="Plett J."/>
            <person name="Nagy L.G."/>
            <person name="Grigoriev I.V."/>
        </authorList>
    </citation>
    <scope>NUCLEOTIDE SEQUENCE</scope>
    <source>
        <strain evidence="2">FPL87.14</strain>
    </source>
</reference>
<dbReference type="EMBL" id="JAUEPT010000037">
    <property type="protein sequence ID" value="KAK0439648.1"/>
    <property type="molecule type" value="Genomic_DNA"/>
</dbReference>
<feature type="region of interest" description="Disordered" evidence="1">
    <location>
        <begin position="227"/>
        <end position="323"/>
    </location>
</feature>
<proteinExistence type="predicted"/>
<sequence length="323" mass="35927">MEKVAWLHFGNADVLCSRDTSCPVVVSLVGMAVAGKWYNKLSGLGDFDKRYPKGPAKLKWLLYIKSPSVQQRVSTGQPRDMLVQKRSGTELQLTANMFKRRNVSDPMDNVTRNYKVPSNFSQAYQDFIVNYGIDPIDIQDCHGDTIAMGEEAENAVGGSLCLLTFEIKHYRIDTVNTESFNAVLKSIRILVPNKAVSEDQSKQCKKMAALRCRRRISLIPPGKLKKEGEVEEARLKGEQVEGSGERSHSEDIASFVHTERQDDDIGAAAEKAEQKGEARNETVVDTIKTENNNAGKGKDEEPSAEESVGDGILNRKWKADEMS</sequence>